<evidence type="ECO:0000256" key="2">
    <source>
        <dbReference type="ARBA" id="ARBA00022692"/>
    </source>
</evidence>
<comment type="subcellular location">
    <subcellularLocation>
        <location evidence="1">Membrane</location>
        <topology evidence="1">Multi-pass membrane protein</topology>
    </subcellularLocation>
</comment>
<keyword evidence="3 5" id="KW-1133">Transmembrane helix</keyword>
<evidence type="ECO:0000313" key="8">
    <source>
        <dbReference type="Proteomes" id="UP000266841"/>
    </source>
</evidence>
<dbReference type="PANTHER" id="PTHR23510:SF64">
    <property type="entry name" value="INNER MEMBRANE TRANSPORT PROTEIN YAJR"/>
    <property type="match status" value="1"/>
</dbReference>
<evidence type="ECO:0000256" key="3">
    <source>
        <dbReference type="ARBA" id="ARBA00022989"/>
    </source>
</evidence>
<dbReference type="InterPro" id="IPR004331">
    <property type="entry name" value="SPX_dom"/>
</dbReference>
<dbReference type="eggNOG" id="KOG1161">
    <property type="taxonomic scope" value="Eukaryota"/>
</dbReference>
<evidence type="ECO:0000256" key="4">
    <source>
        <dbReference type="ARBA" id="ARBA00023136"/>
    </source>
</evidence>
<dbReference type="InterPro" id="IPR036259">
    <property type="entry name" value="MFS_trans_sf"/>
</dbReference>
<accession>K0SMD0</accession>
<feature type="transmembrane region" description="Helical" evidence="5">
    <location>
        <begin position="550"/>
        <end position="568"/>
    </location>
</feature>
<protein>
    <recommendedName>
        <fullName evidence="6">SPX domain-containing protein</fullName>
    </recommendedName>
</protein>
<dbReference type="OMA" id="MTNYYIV"/>
<keyword evidence="2 5" id="KW-0812">Transmembrane</keyword>
<feature type="transmembrane region" description="Helical" evidence="5">
    <location>
        <begin position="484"/>
        <end position="509"/>
    </location>
</feature>
<sequence>MQKAAWAGHCIDYNSLKKTIKRINEEPTLTGSRSSSRLTVYQHNDSLHPTTCRSTRFRYELDNEIERAVLYCLEVQGILASDLDSLSVKREKFVDAAHSMLQFYVRGERLQSALEELQNMHNEYSRVGMKILSIVKFVDLNVTAVRKILKKHDKNSNKKLSHSYLSAYTNESADSHLDQLYNNEGLASLVLTLKRAFAELRQVETELLGHDDDVEDDKKANYRRSSSLPAVAELAHRTHQSSPSMWSVPDLVAITHEKEPVLSMIRLARDRLKTNSQYVDIIAAQLMFDDDSDENDDKKLRRDEMTDTQKLSSFLNLCSTFLYMTHYRSLTFVLIGRFLNGFGSARSINRRFIADTFNKHDRTAASAAFVTAAALGMAAGPALAAMLSHVDYGAEGTMLTLETSPGWVMLLLWSCFLLFFVLFFEEPDRSHIFGNTRVVEPDGKVEGESKYLLESQDLQPTAEGAESEEDEPPIYSNVPVMMTLWLYFMLKLVLETLLSSAPMLTKFFFSWDSSYSGSFLACLGLLMFPANVCVARLSHSLLSKSVPKRWARGILNSGFLATESGTLARSVGDVLISVAASAGVANMLSGLFLRMLALVVASFLLLAKYYDRMIEREDEDDKSMGSLSNSK</sequence>
<dbReference type="Proteomes" id="UP000266841">
    <property type="component" value="Unassembled WGS sequence"/>
</dbReference>
<dbReference type="EMBL" id="AGNL01015256">
    <property type="protein sequence ID" value="EJK66114.1"/>
    <property type="molecule type" value="Genomic_DNA"/>
</dbReference>
<keyword evidence="8" id="KW-1185">Reference proteome</keyword>
<feature type="transmembrane region" description="Helical" evidence="5">
    <location>
        <begin position="321"/>
        <end position="343"/>
    </location>
</feature>
<gene>
    <name evidence="7" type="ORF">THAOC_12981</name>
</gene>
<dbReference type="PANTHER" id="PTHR23510">
    <property type="entry name" value="INNER MEMBRANE TRANSPORT PROTEIN YAJR"/>
    <property type="match status" value="1"/>
</dbReference>
<reference evidence="7 8" key="1">
    <citation type="journal article" date="2012" name="Genome Biol.">
        <title>Genome and low-iron response of an oceanic diatom adapted to chronic iron limitation.</title>
        <authorList>
            <person name="Lommer M."/>
            <person name="Specht M."/>
            <person name="Roy A.S."/>
            <person name="Kraemer L."/>
            <person name="Andreson R."/>
            <person name="Gutowska M.A."/>
            <person name="Wolf J."/>
            <person name="Bergner S.V."/>
            <person name="Schilhabel M.B."/>
            <person name="Klostermeier U.C."/>
            <person name="Beiko R.G."/>
            <person name="Rosenstiel P."/>
            <person name="Hippler M."/>
            <person name="Laroche J."/>
        </authorList>
    </citation>
    <scope>NUCLEOTIDE SEQUENCE [LARGE SCALE GENOMIC DNA]</scope>
    <source>
        <strain evidence="7 8">CCMP1005</strain>
    </source>
</reference>
<dbReference type="GO" id="GO:0016020">
    <property type="term" value="C:membrane"/>
    <property type="evidence" value="ECO:0007669"/>
    <property type="project" value="UniProtKB-SubCell"/>
</dbReference>
<evidence type="ECO:0000256" key="1">
    <source>
        <dbReference type="ARBA" id="ARBA00004141"/>
    </source>
</evidence>
<proteinExistence type="predicted"/>
<keyword evidence="4 5" id="KW-0472">Membrane</keyword>
<dbReference type="eggNOG" id="KOG2325">
    <property type="taxonomic scope" value="Eukaryota"/>
</dbReference>
<name>K0SMD0_THAOC</name>
<dbReference type="Gene3D" id="1.20.1250.20">
    <property type="entry name" value="MFS general substrate transporter like domains"/>
    <property type="match status" value="1"/>
</dbReference>
<dbReference type="SUPFAM" id="SSF103473">
    <property type="entry name" value="MFS general substrate transporter"/>
    <property type="match status" value="1"/>
</dbReference>
<dbReference type="Pfam" id="PF07690">
    <property type="entry name" value="MFS_1"/>
    <property type="match status" value="1"/>
</dbReference>
<comment type="caution">
    <text evidence="7">The sequence shown here is derived from an EMBL/GenBank/DDBJ whole genome shotgun (WGS) entry which is preliminary data.</text>
</comment>
<feature type="transmembrane region" description="Helical" evidence="5">
    <location>
        <begin position="515"/>
        <end position="538"/>
    </location>
</feature>
<dbReference type="Pfam" id="PF03105">
    <property type="entry name" value="SPX"/>
    <property type="match status" value="1"/>
</dbReference>
<dbReference type="OrthoDB" id="5588846at2759"/>
<feature type="transmembrane region" description="Helical" evidence="5">
    <location>
        <begin position="407"/>
        <end position="424"/>
    </location>
</feature>
<evidence type="ECO:0000313" key="7">
    <source>
        <dbReference type="EMBL" id="EJK66114.1"/>
    </source>
</evidence>
<feature type="transmembrane region" description="Helical" evidence="5">
    <location>
        <begin position="364"/>
        <end position="387"/>
    </location>
</feature>
<evidence type="ECO:0000259" key="6">
    <source>
        <dbReference type="PROSITE" id="PS51382"/>
    </source>
</evidence>
<dbReference type="PROSITE" id="PS51382">
    <property type="entry name" value="SPX"/>
    <property type="match status" value="1"/>
</dbReference>
<feature type="transmembrane region" description="Helical" evidence="5">
    <location>
        <begin position="574"/>
        <end position="607"/>
    </location>
</feature>
<dbReference type="InterPro" id="IPR011701">
    <property type="entry name" value="MFS"/>
</dbReference>
<dbReference type="AlphaFoldDB" id="K0SMD0"/>
<dbReference type="GO" id="GO:0022857">
    <property type="term" value="F:transmembrane transporter activity"/>
    <property type="evidence" value="ECO:0007669"/>
    <property type="project" value="InterPro"/>
</dbReference>
<evidence type="ECO:0000256" key="5">
    <source>
        <dbReference type="SAM" id="Phobius"/>
    </source>
</evidence>
<dbReference type="InterPro" id="IPR051068">
    <property type="entry name" value="MFS_Domain-Containing_Protein"/>
</dbReference>
<feature type="domain" description="SPX" evidence="6">
    <location>
        <begin position="1"/>
        <end position="166"/>
    </location>
</feature>
<organism evidence="7 8">
    <name type="scientific">Thalassiosira oceanica</name>
    <name type="common">Marine diatom</name>
    <dbReference type="NCBI Taxonomy" id="159749"/>
    <lineage>
        <taxon>Eukaryota</taxon>
        <taxon>Sar</taxon>
        <taxon>Stramenopiles</taxon>
        <taxon>Ochrophyta</taxon>
        <taxon>Bacillariophyta</taxon>
        <taxon>Coscinodiscophyceae</taxon>
        <taxon>Thalassiosirophycidae</taxon>
        <taxon>Thalassiosirales</taxon>
        <taxon>Thalassiosiraceae</taxon>
        <taxon>Thalassiosira</taxon>
    </lineage>
</organism>